<organism evidence="3 4">
    <name type="scientific">Alteribacter lacisalsi</name>
    <dbReference type="NCBI Taxonomy" id="2045244"/>
    <lineage>
        <taxon>Bacteria</taxon>
        <taxon>Bacillati</taxon>
        <taxon>Bacillota</taxon>
        <taxon>Bacilli</taxon>
        <taxon>Bacillales</taxon>
        <taxon>Bacillaceae</taxon>
        <taxon>Alteribacter</taxon>
    </lineage>
</organism>
<comment type="similarity">
    <text evidence="1 2">Belongs to the enoyl-CoA hydratase/isomerase family.</text>
</comment>
<evidence type="ECO:0000313" key="3">
    <source>
        <dbReference type="EMBL" id="PYZ97857.1"/>
    </source>
</evidence>
<proteinExistence type="inferred from homology"/>
<dbReference type="GO" id="GO:0016853">
    <property type="term" value="F:isomerase activity"/>
    <property type="evidence" value="ECO:0007669"/>
    <property type="project" value="UniProtKB-KW"/>
</dbReference>
<dbReference type="InterPro" id="IPR001753">
    <property type="entry name" value="Enoyl-CoA_hydra/iso"/>
</dbReference>
<sequence>MFETIEYRVENHVAWITLNRPDNLNAFTEQMNKEIIKAFRNVRKDEQVRSVVITGSGRAFSAGEDLAGVHEDTDHAEFLRNRYNPMIREMAALEKPIIAAVNGVAAGAGMSLALASDFRLASEKASFVEAFIHIGLVPDSGNLFYLPRLVGHAKAMELAVLGEKIKADEAKNIGLVTSVSPEEQFMDDVKQFAERLACMPTKAIGLIKRYLYKSWDHDLNDMLEYEAYAQRTAGQTKDHKEGINAFFAKRTPEYSGK</sequence>
<dbReference type="Gene3D" id="1.10.12.10">
    <property type="entry name" value="Lyase 2-enoyl-coa Hydratase, Chain A, domain 2"/>
    <property type="match status" value="1"/>
</dbReference>
<accession>A0A2W0H9Q6</accession>
<evidence type="ECO:0000256" key="1">
    <source>
        <dbReference type="ARBA" id="ARBA00005254"/>
    </source>
</evidence>
<evidence type="ECO:0000313" key="4">
    <source>
        <dbReference type="Proteomes" id="UP000248066"/>
    </source>
</evidence>
<dbReference type="AlphaFoldDB" id="A0A2W0H9Q6"/>
<dbReference type="EMBL" id="PDOF01000001">
    <property type="protein sequence ID" value="PYZ97857.1"/>
    <property type="molecule type" value="Genomic_DNA"/>
</dbReference>
<evidence type="ECO:0000256" key="2">
    <source>
        <dbReference type="RuleBase" id="RU003707"/>
    </source>
</evidence>
<reference evidence="3 4" key="1">
    <citation type="submission" date="2017-10" db="EMBL/GenBank/DDBJ databases">
        <title>Bacillus sp. nov., a halophilic bacterium isolated from a Yangshapao Lake.</title>
        <authorList>
            <person name="Wang H."/>
        </authorList>
    </citation>
    <scope>NUCLEOTIDE SEQUENCE [LARGE SCALE GENOMIC DNA]</scope>
    <source>
        <strain evidence="3 4">YSP-3</strain>
    </source>
</reference>
<keyword evidence="4" id="KW-1185">Reference proteome</keyword>
<protein>
    <submittedName>
        <fullName evidence="3">2-(1,2-epoxy-1,2-dihydrophenyl)acetyl-CoA isomerase</fullName>
    </submittedName>
</protein>
<dbReference type="PANTHER" id="PTHR43459:SF1">
    <property type="entry name" value="EG:BACN32G11.4 PROTEIN"/>
    <property type="match status" value="1"/>
</dbReference>
<name>A0A2W0H9Q6_9BACI</name>
<dbReference type="InterPro" id="IPR029045">
    <property type="entry name" value="ClpP/crotonase-like_dom_sf"/>
</dbReference>
<dbReference type="RefSeq" id="WP_110517362.1">
    <property type="nucleotide sequence ID" value="NZ_PDOF01000001.1"/>
</dbReference>
<dbReference type="InterPro" id="IPR014748">
    <property type="entry name" value="Enoyl-CoA_hydra_C"/>
</dbReference>
<keyword evidence="3" id="KW-0413">Isomerase</keyword>
<dbReference type="InterPro" id="IPR018376">
    <property type="entry name" value="Enoyl-CoA_hyd/isom_CS"/>
</dbReference>
<dbReference type="Proteomes" id="UP000248066">
    <property type="component" value="Unassembled WGS sequence"/>
</dbReference>
<dbReference type="OrthoDB" id="9775794at2"/>
<dbReference type="Gene3D" id="3.90.226.10">
    <property type="entry name" value="2-enoyl-CoA Hydratase, Chain A, domain 1"/>
    <property type="match status" value="1"/>
</dbReference>
<dbReference type="SUPFAM" id="SSF52096">
    <property type="entry name" value="ClpP/crotonase"/>
    <property type="match status" value="1"/>
</dbReference>
<dbReference type="PROSITE" id="PS00166">
    <property type="entry name" value="ENOYL_COA_HYDRATASE"/>
    <property type="match status" value="1"/>
</dbReference>
<comment type="caution">
    <text evidence="3">The sequence shown here is derived from an EMBL/GenBank/DDBJ whole genome shotgun (WGS) entry which is preliminary data.</text>
</comment>
<dbReference type="PANTHER" id="PTHR43459">
    <property type="entry name" value="ENOYL-COA HYDRATASE"/>
    <property type="match status" value="1"/>
</dbReference>
<dbReference type="Pfam" id="PF00378">
    <property type="entry name" value="ECH_1"/>
    <property type="match status" value="1"/>
</dbReference>
<gene>
    <name evidence="3" type="ORF">CR205_04490</name>
</gene>
<dbReference type="CDD" id="cd06558">
    <property type="entry name" value="crotonase-like"/>
    <property type="match status" value="1"/>
</dbReference>